<dbReference type="PANTHER" id="PTHR37792">
    <property type="entry name" value="RIBONUCLEASE MRP PROTEIN SUBUNIT RMP1"/>
    <property type="match status" value="1"/>
</dbReference>
<evidence type="ECO:0000259" key="1">
    <source>
        <dbReference type="Pfam" id="PF20945"/>
    </source>
</evidence>
<dbReference type="PANTHER" id="PTHR37792:SF1">
    <property type="entry name" value="RIBONUCLEASE MRP PROTEIN SUBUNIT RMP1"/>
    <property type="match status" value="1"/>
</dbReference>
<keyword evidence="5" id="KW-1185">Reference proteome</keyword>
<reference evidence="2 4" key="1">
    <citation type="submission" date="2020-01" db="EMBL/GenBank/DDBJ databases">
        <title>Draft genome sequence of Aspergillus udagawae IFM 46972.</title>
        <authorList>
            <person name="Takahashi H."/>
            <person name="Yaguchi T."/>
        </authorList>
    </citation>
    <scope>NUCLEOTIDE SEQUENCE [LARGE SCALE GENOMIC DNA]</scope>
    <source>
        <strain evidence="2 4">IFM 46972</strain>
    </source>
</reference>
<evidence type="ECO:0000313" key="4">
    <source>
        <dbReference type="Proteomes" id="UP000465221"/>
    </source>
</evidence>
<dbReference type="Pfam" id="PF20945">
    <property type="entry name" value="RMP1"/>
    <property type="match status" value="1"/>
</dbReference>
<proteinExistence type="predicted"/>
<feature type="domain" description="RNase MRP protein 1 RNA binding" evidence="1">
    <location>
        <begin position="25"/>
        <end position="109"/>
    </location>
</feature>
<protein>
    <recommendedName>
        <fullName evidence="1">RNase MRP protein 1 RNA binding domain-containing protein</fullName>
    </recommendedName>
</protein>
<comment type="caution">
    <text evidence="2">The sequence shown here is derived from an EMBL/GenBank/DDBJ whole genome shotgun (WGS) entry which is preliminary data.</text>
</comment>
<accession>A0A8H3XR83</accession>
<organism evidence="2 4">
    <name type="scientific">Aspergillus udagawae</name>
    <dbReference type="NCBI Taxonomy" id="91492"/>
    <lineage>
        <taxon>Eukaryota</taxon>
        <taxon>Fungi</taxon>
        <taxon>Dikarya</taxon>
        <taxon>Ascomycota</taxon>
        <taxon>Pezizomycotina</taxon>
        <taxon>Eurotiomycetes</taxon>
        <taxon>Eurotiomycetidae</taxon>
        <taxon>Eurotiales</taxon>
        <taxon>Aspergillaceae</taxon>
        <taxon>Aspergillus</taxon>
        <taxon>Aspergillus subgen. Fumigati</taxon>
    </lineage>
</organism>
<evidence type="ECO:0000313" key="2">
    <source>
        <dbReference type="EMBL" id="GFF57812.1"/>
    </source>
</evidence>
<dbReference type="EMBL" id="BLKC01000159">
    <property type="protein sequence ID" value="GFF57812.1"/>
    <property type="molecule type" value="Genomic_DNA"/>
</dbReference>
<gene>
    <name evidence="2" type="ORF">IFM46972_10905</name>
    <name evidence="3" type="ORF">IFM53868_10081</name>
</gene>
<dbReference type="GO" id="GO:0000466">
    <property type="term" value="P:maturation of 5.8S rRNA from tricistronic rRNA transcript (SSU-rRNA, 5.8S rRNA, LSU-rRNA)"/>
    <property type="evidence" value="ECO:0007669"/>
    <property type="project" value="TreeGrafter"/>
</dbReference>
<dbReference type="GO" id="GO:0042134">
    <property type="term" value="F:rRNA primary transcript binding"/>
    <property type="evidence" value="ECO:0007669"/>
    <property type="project" value="InterPro"/>
</dbReference>
<sequence length="208" mass="23582">MSSSLPSEYFKEVMDVKEIIALHSLLHLVFHRNKNQHRNTKWWKWLSILKRITLKLTLSLEIGAFHTVGLYKEHLALHVIPHCYLAFSTVIADGQFSTIGTVLVAALARLTKATGIDKEMNSLHRKKMLFRQSTCLKNLQQEDVGEVVSRLNESFIPVLGSQVDKQNGLEESNGHQREARDTATIAVKPSGQRKRKKNAIDDLFNGVL</sequence>
<dbReference type="GO" id="GO:0000172">
    <property type="term" value="C:ribonuclease MRP complex"/>
    <property type="evidence" value="ECO:0007669"/>
    <property type="project" value="InterPro"/>
</dbReference>
<dbReference type="EMBL" id="BLKG01000203">
    <property type="protein sequence ID" value="GFF99008.1"/>
    <property type="molecule type" value="Genomic_DNA"/>
</dbReference>
<dbReference type="InterPro" id="IPR047205">
    <property type="entry name" value="RMP1"/>
</dbReference>
<name>A0A8H3XR83_9EURO</name>
<dbReference type="Proteomes" id="UP000465221">
    <property type="component" value="Unassembled WGS sequence"/>
</dbReference>
<reference evidence="3 5" key="2">
    <citation type="submission" date="2020-01" db="EMBL/GenBank/DDBJ databases">
        <title>Draft genome sequence of Aspergillus udagawae IFM 53868.</title>
        <authorList>
            <person name="Takahashi H."/>
            <person name="Yaguchi T."/>
        </authorList>
    </citation>
    <scope>NUCLEOTIDE SEQUENCE [LARGE SCALE GENOMIC DNA]</scope>
    <source>
        <strain evidence="3 5">IFM 53868</strain>
    </source>
</reference>
<dbReference type="Proteomes" id="UP000465266">
    <property type="component" value="Unassembled WGS sequence"/>
</dbReference>
<evidence type="ECO:0000313" key="3">
    <source>
        <dbReference type="EMBL" id="GFF99008.1"/>
    </source>
</evidence>
<evidence type="ECO:0000313" key="5">
    <source>
        <dbReference type="Proteomes" id="UP000465266"/>
    </source>
</evidence>
<dbReference type="InterPro" id="IPR047204">
    <property type="entry name" value="RMP1_RBD"/>
</dbReference>
<dbReference type="CDD" id="cd22573">
    <property type="entry name" value="RMP1_RBD"/>
    <property type="match status" value="1"/>
</dbReference>
<dbReference type="GO" id="GO:0000294">
    <property type="term" value="P:nuclear-transcribed mRNA catabolic process, RNase MRP-dependent"/>
    <property type="evidence" value="ECO:0007669"/>
    <property type="project" value="TreeGrafter"/>
</dbReference>
<dbReference type="AlphaFoldDB" id="A0A8H3XR83"/>